<keyword evidence="3" id="KW-1185">Reference proteome</keyword>
<evidence type="ECO:0000313" key="2">
    <source>
        <dbReference type="EMBL" id="MDX9675248.1"/>
    </source>
</evidence>
<evidence type="ECO:0000259" key="1">
    <source>
        <dbReference type="Pfam" id="PF06114"/>
    </source>
</evidence>
<name>A0ABU5BFT5_9PSED</name>
<organism evidence="2 3">
    <name type="scientific">Pseudomonas zeae</name>
    <dbReference type="NCBI Taxonomy" id="2745510"/>
    <lineage>
        <taxon>Bacteria</taxon>
        <taxon>Pseudomonadati</taxon>
        <taxon>Pseudomonadota</taxon>
        <taxon>Gammaproteobacteria</taxon>
        <taxon>Pseudomonadales</taxon>
        <taxon>Pseudomonadaceae</taxon>
        <taxon>Pseudomonas</taxon>
    </lineage>
</organism>
<dbReference type="InterPro" id="IPR052345">
    <property type="entry name" value="Rad_response_metalloprotease"/>
</dbReference>
<dbReference type="PANTHER" id="PTHR43236:SF2">
    <property type="entry name" value="BLL0069 PROTEIN"/>
    <property type="match status" value="1"/>
</dbReference>
<dbReference type="PANTHER" id="PTHR43236">
    <property type="entry name" value="ANTITOXIN HIGA1"/>
    <property type="match status" value="1"/>
</dbReference>
<evidence type="ECO:0000313" key="3">
    <source>
        <dbReference type="Proteomes" id="UP001287024"/>
    </source>
</evidence>
<accession>A0ABU5BFT5</accession>
<proteinExistence type="predicted"/>
<reference evidence="2 3" key="1">
    <citation type="submission" date="2023-05" db="EMBL/GenBank/DDBJ databases">
        <title>Siderophore-mediated competition between Bacillus subtilis and Pseudomonas marginalis.</title>
        <authorList>
            <person name="Lyng M."/>
            <person name="Joergensen J.P.B."/>
            <person name="Schostag M.D."/>
            <person name="Jarmusch S.A."/>
            <person name="Aguilar D.K.C."/>
            <person name="Andrade C.N.L."/>
            <person name="Kovacs A.T."/>
        </authorList>
    </citation>
    <scope>NUCLEOTIDE SEQUENCE [LARGE SCALE GENOMIC DNA]</scope>
    <source>
        <strain evidence="2 3">P8_72</strain>
    </source>
</reference>
<sequence length="164" mass="18267">MRTSPEWNSLSDHQRTVISSHQTNLPVAVGAIAKDLGLTILKSTMPGSISGEIRETEGVITIKVNRHDVKERQRFTIAHEIAHFLLHRERLAGGITDDVLYRSRLSDDLEREANRLAADIIMPASLIQEALTMHGALKPDDRYKKIAELAQVSLAAIKIRTGKK</sequence>
<gene>
    <name evidence="2" type="ORF">QMK45_04760</name>
</gene>
<dbReference type="Proteomes" id="UP001287024">
    <property type="component" value="Unassembled WGS sequence"/>
</dbReference>
<dbReference type="RefSeq" id="WP_172679741.1">
    <property type="nucleotide sequence ID" value="NZ_JASFAG010000001.1"/>
</dbReference>
<dbReference type="EMBL" id="JASFAG010000001">
    <property type="protein sequence ID" value="MDX9675248.1"/>
    <property type="molecule type" value="Genomic_DNA"/>
</dbReference>
<dbReference type="Gene3D" id="1.10.10.2910">
    <property type="match status" value="1"/>
</dbReference>
<dbReference type="InterPro" id="IPR010359">
    <property type="entry name" value="IrrE_HExxH"/>
</dbReference>
<protein>
    <submittedName>
        <fullName evidence="2">ImmA/IrrE family metallo-endopeptidase</fullName>
    </submittedName>
</protein>
<comment type="caution">
    <text evidence="2">The sequence shown here is derived from an EMBL/GenBank/DDBJ whole genome shotgun (WGS) entry which is preliminary data.</text>
</comment>
<feature type="domain" description="IrrE N-terminal-like" evidence="1">
    <location>
        <begin position="34"/>
        <end position="160"/>
    </location>
</feature>
<dbReference type="Pfam" id="PF06114">
    <property type="entry name" value="Peptidase_M78"/>
    <property type="match status" value="1"/>
</dbReference>